<dbReference type="PANTHER" id="PTHR15704:SF7">
    <property type="entry name" value="SUPERKILLER COMPLEX PROTEIN 3"/>
    <property type="match status" value="1"/>
</dbReference>
<keyword evidence="1" id="KW-0677">Repeat</keyword>
<dbReference type="SMART" id="SM00028">
    <property type="entry name" value="TPR"/>
    <property type="match status" value="11"/>
</dbReference>
<evidence type="ECO:0000256" key="2">
    <source>
        <dbReference type="ARBA" id="ARBA00022803"/>
    </source>
</evidence>
<evidence type="ECO:0000256" key="1">
    <source>
        <dbReference type="ARBA" id="ARBA00022737"/>
    </source>
</evidence>
<dbReference type="OMA" id="CQWELDP"/>
<accession>Q6BQ19</accession>
<dbReference type="Pfam" id="PF13181">
    <property type="entry name" value="TPR_8"/>
    <property type="match status" value="2"/>
</dbReference>
<dbReference type="PROSITE" id="PS50005">
    <property type="entry name" value="TPR"/>
    <property type="match status" value="3"/>
</dbReference>
<evidence type="ECO:0000313" key="4">
    <source>
        <dbReference type="EMBL" id="CAG87937.2"/>
    </source>
</evidence>
<dbReference type="PANTHER" id="PTHR15704">
    <property type="entry name" value="SUPERKILLER 3 PROTEIN-RELATED"/>
    <property type="match status" value="1"/>
</dbReference>
<dbReference type="EMBL" id="CR382137">
    <property type="protein sequence ID" value="CAG87937.2"/>
    <property type="molecule type" value="Genomic_DNA"/>
</dbReference>
<dbReference type="OrthoDB" id="421075at2759"/>
<dbReference type="VEuPathDB" id="FungiDB:DEHA2E09042g"/>
<name>Q6BQ19_DEBHA</name>
<protein>
    <submittedName>
        <fullName evidence="4">DEHA2E09042p</fullName>
    </submittedName>
</protein>
<feature type="repeat" description="TPR" evidence="3">
    <location>
        <begin position="722"/>
        <end position="755"/>
    </location>
</feature>
<dbReference type="SUPFAM" id="SSF81901">
    <property type="entry name" value="HCP-like"/>
    <property type="match status" value="1"/>
</dbReference>
<dbReference type="RefSeq" id="XP_459701.2">
    <property type="nucleotide sequence ID" value="XM_459701.2"/>
</dbReference>
<evidence type="ECO:0000256" key="3">
    <source>
        <dbReference type="PROSITE-ProRule" id="PRU00339"/>
    </source>
</evidence>
<evidence type="ECO:0000313" key="5">
    <source>
        <dbReference type="Proteomes" id="UP000000599"/>
    </source>
</evidence>
<sequence>MRRNNEAIGLLNTMSTLKRCLKEAKSSIEQNDPEGALEAVEEALEFDSENYFAYIFQGKSYQLLNDNDKAIKSFDKATSLEPENLLGWKGYFQVAKAQTDYDLFFQVLTNIIEQQINQGIGIGETLKDTRNYLEHNKYKSNPELYEKYLRNIMPGTELGNLVGSELGKPEDNLKALIDILKRKEKDTISRTLSKEKMRFPRILTIDQKNYLNKVTWSIHEKSGLSSIYEMFLNISNNDELRKLIQEEYLKYKYDLLKVAPEKSGLLEEIKDLMEGMILVRTTSLFCWTLYLDWVDVQDLDQLEKDKIIFFLKNFHNEGLGMMLYSFLMSDISPFDKTEIVKELAVITKNKKINDSMNNDKLEGIDDENDAKLLEKVQESEDNDVFENTLSPDQVLKLMLEGYQRCTNSVLANRIICRYYIYLREYDQGSEKCRQAIKLLADLQRSLGVNLANSREDLLCSLAIIYTYYEAPKNYSRALQLYERILESNDANVNAIIGKGLILIEKNEPIRAKELLEDVLKHHPSNNSALMEFGWCEINLGNYLDGRNALITALNKIQGMDLNSRKTRAHVHWRIAKSYLLENKDSNNIDEAYNHLIKSLKDSQNHAPSYTLLGVLYKEYFNDFPRAQKCFYKSFELDVAEIEATKYLVEDLAAKNDWDIAEILCKRIVQSETSRRTLLSKTYQDEDRSWPYRVLGCSALNKQDDAKAVEWFQTALRMAAMDTQCWLGLGEAYYNCGRLDAASKVFRHTLDIGEGSWIVKYMLGLITCEMGEFDEGLLYLDQALGEKPEEECILNAIYESMIENANKLIAGGFFGRAMESISKAIDYILKGSEVNKSSQNMWKSLGQCLRVFLIIQGRVDILPLNHLIEVFKATDLSSSTNQLLQELVSIDGGVNLAKATSLYESEEYTESVSIFIILAAKAAISVLPNKVGKLLISVVYYNLGLAYLECFNVIDKSSYRESAIKCFKKAIQLESNNALFWIGLGNSYVSSNPQVSQHCFIKATSLESRDGDIWTNLASLYLRYGDSELAQQAFARAQSVAPQNPQPWLGNALTAQANGEDAKASNLFTHAYVLSNGRSPLAQLLYGLAIIDKRIGMSGSDPRDIETAQEFSIANFAMMNYLKFSPEDETGLKVALIIAERCKNYDAGVTIGEKLCSVLEAKYEKSESQVALSDYTKAKTQLSRVYLGLSEYEKALENAQVVLDILEDGDEVTQEHKTSILSSRVSIGLSFFLNDQFDEALEQLQLILADHNDSARLITLTAQILNAFGTGETKQAALDQLFSYIEQSGSSLIVILTLGAISIVDNLNEYFSAIKDELRNLPLDELTKDSFRIVPTLLTEINSRLDATNEDQIWQRNAMLFPSDYSVWKRMNNQMALAIASLRETKINAVDLSKSYIKIGELRHIQRGLIIHPGNDIGRKALNGCFT</sequence>
<dbReference type="GO" id="GO:0070481">
    <property type="term" value="P:nuclear-transcribed mRNA catabolic process, non-stop decay"/>
    <property type="evidence" value="ECO:0007669"/>
    <property type="project" value="EnsemblFungi"/>
</dbReference>
<feature type="repeat" description="TPR" evidence="3">
    <location>
        <begin position="1010"/>
        <end position="1043"/>
    </location>
</feature>
<dbReference type="eggNOG" id="KOG1127">
    <property type="taxonomic scope" value="Eukaryota"/>
</dbReference>
<dbReference type="KEGG" id="dha:DEHA2E09042g"/>
<dbReference type="FunCoup" id="Q6BQ19">
    <property type="interactions" value="547"/>
</dbReference>
<dbReference type="InterPro" id="IPR011990">
    <property type="entry name" value="TPR-like_helical_dom_sf"/>
</dbReference>
<dbReference type="HOGENOM" id="CLU_001688_0_0_1"/>
<dbReference type="InterPro" id="IPR019734">
    <property type="entry name" value="TPR_rpt"/>
</dbReference>
<keyword evidence="5" id="KW-1185">Reference proteome</keyword>
<dbReference type="GO" id="GO:0070478">
    <property type="term" value="P:nuclear-transcribed mRNA catabolic process, 3'-5' exonucleolytic nonsense-mediated decay"/>
    <property type="evidence" value="ECO:0007669"/>
    <property type="project" value="EnsemblFungi"/>
</dbReference>
<dbReference type="GeneID" id="2902047"/>
<organism evidence="4 5">
    <name type="scientific">Debaryomyces hansenii (strain ATCC 36239 / CBS 767 / BCRC 21394 / JCM 1990 / NBRC 0083 / IGC 2968)</name>
    <name type="common">Yeast</name>
    <name type="synonym">Torulaspora hansenii</name>
    <dbReference type="NCBI Taxonomy" id="284592"/>
    <lineage>
        <taxon>Eukaryota</taxon>
        <taxon>Fungi</taxon>
        <taxon>Dikarya</taxon>
        <taxon>Ascomycota</taxon>
        <taxon>Saccharomycotina</taxon>
        <taxon>Pichiomycetes</taxon>
        <taxon>Debaryomycetaceae</taxon>
        <taxon>Debaryomyces</taxon>
    </lineage>
</organism>
<feature type="repeat" description="TPR" evidence="3">
    <location>
        <begin position="51"/>
        <end position="84"/>
    </location>
</feature>
<keyword evidence="2 3" id="KW-0802">TPR repeat</keyword>
<proteinExistence type="predicted"/>
<gene>
    <name evidence="4" type="ordered locus">DEHA2E09042g</name>
</gene>
<reference evidence="4 5" key="1">
    <citation type="journal article" date="2004" name="Nature">
        <title>Genome evolution in yeasts.</title>
        <authorList>
            <consortium name="Genolevures"/>
            <person name="Dujon B."/>
            <person name="Sherman D."/>
            <person name="Fischer G."/>
            <person name="Durrens P."/>
            <person name="Casaregola S."/>
            <person name="Lafontaine I."/>
            <person name="de Montigny J."/>
            <person name="Marck C."/>
            <person name="Neuveglise C."/>
            <person name="Talla E."/>
            <person name="Goffard N."/>
            <person name="Frangeul L."/>
            <person name="Aigle M."/>
            <person name="Anthouard V."/>
            <person name="Babour A."/>
            <person name="Barbe V."/>
            <person name="Barnay S."/>
            <person name="Blanchin S."/>
            <person name="Beckerich J.M."/>
            <person name="Beyne E."/>
            <person name="Bleykasten C."/>
            <person name="Boisrame A."/>
            <person name="Boyer J."/>
            <person name="Cattolico L."/>
            <person name="Confanioleri F."/>
            <person name="de Daruvar A."/>
            <person name="Despons L."/>
            <person name="Fabre E."/>
            <person name="Fairhead C."/>
            <person name="Ferry-Dumazet H."/>
            <person name="Groppi A."/>
            <person name="Hantraye F."/>
            <person name="Hennequin C."/>
            <person name="Jauniaux N."/>
            <person name="Joyet P."/>
            <person name="Kachouri R."/>
            <person name="Kerrest A."/>
            <person name="Koszul R."/>
            <person name="Lemaire M."/>
            <person name="Lesur I."/>
            <person name="Ma L."/>
            <person name="Muller H."/>
            <person name="Nicaud J.M."/>
            <person name="Nikolski M."/>
            <person name="Oztas S."/>
            <person name="Ozier-Kalogeropoulos O."/>
            <person name="Pellenz S."/>
            <person name="Potier S."/>
            <person name="Richard G.F."/>
            <person name="Straub M.L."/>
            <person name="Suleau A."/>
            <person name="Swennene D."/>
            <person name="Tekaia F."/>
            <person name="Wesolowski-Louvel M."/>
            <person name="Westhof E."/>
            <person name="Wirth B."/>
            <person name="Zeniou-Meyer M."/>
            <person name="Zivanovic I."/>
            <person name="Bolotin-Fukuhara M."/>
            <person name="Thierry A."/>
            <person name="Bouchier C."/>
            <person name="Caudron B."/>
            <person name="Scarpelli C."/>
            <person name="Gaillardin C."/>
            <person name="Weissenbach J."/>
            <person name="Wincker P."/>
            <person name="Souciet J.L."/>
        </authorList>
    </citation>
    <scope>NUCLEOTIDE SEQUENCE [LARGE SCALE GENOMIC DNA]</scope>
    <source>
        <strain evidence="5">ATCC 36239 / CBS 767 / BCRC 21394 / JCM 1990 / NBRC 0083 / IGC 2968</strain>
    </source>
</reference>
<dbReference type="STRING" id="284592.Q6BQ19"/>
<dbReference type="Gene3D" id="1.25.40.10">
    <property type="entry name" value="Tetratricopeptide repeat domain"/>
    <property type="match status" value="4"/>
</dbReference>
<dbReference type="InterPro" id="IPR039226">
    <property type="entry name" value="Ski3/TTC37"/>
</dbReference>
<dbReference type="SUPFAM" id="SSF48452">
    <property type="entry name" value="TPR-like"/>
    <property type="match status" value="3"/>
</dbReference>
<dbReference type="Proteomes" id="UP000000599">
    <property type="component" value="Chromosome E"/>
</dbReference>
<dbReference type="Pfam" id="PF18833">
    <property type="entry name" value="TPR_22"/>
    <property type="match status" value="1"/>
</dbReference>
<dbReference type="GO" id="GO:0055087">
    <property type="term" value="C:Ski complex"/>
    <property type="evidence" value="ECO:0007669"/>
    <property type="project" value="EnsemblFungi"/>
</dbReference>
<dbReference type="InParanoid" id="Q6BQ19"/>
<dbReference type="InterPro" id="IPR040962">
    <property type="entry name" value="TPR_22"/>
</dbReference>
<dbReference type="Pfam" id="PF13432">
    <property type="entry name" value="TPR_16"/>
    <property type="match status" value="1"/>
</dbReference>